<dbReference type="SUPFAM" id="SSF53448">
    <property type="entry name" value="Nucleotide-diphospho-sugar transferases"/>
    <property type="match status" value="1"/>
</dbReference>
<keyword evidence="3" id="KW-1185">Reference proteome</keyword>
<evidence type="ECO:0000313" key="2">
    <source>
        <dbReference type="EMBL" id="RBL89453.1"/>
    </source>
</evidence>
<accession>A0A365XSZ0</accession>
<dbReference type="Proteomes" id="UP000253410">
    <property type="component" value="Unassembled WGS sequence"/>
</dbReference>
<name>A0A365XSZ0_9BACT</name>
<dbReference type="RefSeq" id="WP_113618198.1">
    <property type="nucleotide sequence ID" value="NZ_QFFJ01000002.1"/>
</dbReference>
<dbReference type="OrthoDB" id="667855at2"/>
<dbReference type="InterPro" id="IPR029044">
    <property type="entry name" value="Nucleotide-diphossugar_trans"/>
</dbReference>
<feature type="domain" description="Glycosyltransferase 2-like" evidence="1">
    <location>
        <begin position="8"/>
        <end position="137"/>
    </location>
</feature>
<dbReference type="Gene3D" id="3.90.550.10">
    <property type="entry name" value="Spore Coat Polysaccharide Biosynthesis Protein SpsA, Chain A"/>
    <property type="match status" value="1"/>
</dbReference>
<organism evidence="2 3">
    <name type="scientific">Chitinophaga flava</name>
    <dbReference type="NCBI Taxonomy" id="2259036"/>
    <lineage>
        <taxon>Bacteria</taxon>
        <taxon>Pseudomonadati</taxon>
        <taxon>Bacteroidota</taxon>
        <taxon>Chitinophagia</taxon>
        <taxon>Chitinophagales</taxon>
        <taxon>Chitinophagaceae</taxon>
        <taxon>Chitinophaga</taxon>
    </lineage>
</organism>
<evidence type="ECO:0000313" key="3">
    <source>
        <dbReference type="Proteomes" id="UP000253410"/>
    </source>
</evidence>
<comment type="caution">
    <text evidence="2">The sequence shown here is derived from an EMBL/GenBank/DDBJ whole genome shotgun (WGS) entry which is preliminary data.</text>
</comment>
<evidence type="ECO:0000259" key="1">
    <source>
        <dbReference type="Pfam" id="PF00535"/>
    </source>
</evidence>
<dbReference type="InterPro" id="IPR001173">
    <property type="entry name" value="Glyco_trans_2-like"/>
</dbReference>
<reference evidence="2 3" key="1">
    <citation type="submission" date="2018-05" db="EMBL/GenBank/DDBJ databases">
        <title>Chitinophaga sp. K3CV102501T nov., isolated from isolated from a monsoon evergreen broad-leaved forest soil.</title>
        <authorList>
            <person name="Lv Y."/>
        </authorList>
    </citation>
    <scope>NUCLEOTIDE SEQUENCE [LARGE SCALE GENOMIC DNA]</scope>
    <source>
        <strain evidence="2 3">GDMCC 1.1325</strain>
    </source>
</reference>
<dbReference type="EMBL" id="QFFJ01000002">
    <property type="protein sequence ID" value="RBL89453.1"/>
    <property type="molecule type" value="Genomic_DNA"/>
</dbReference>
<sequence>MQEFNIHIIVPFRNVRNHIERCLQALLSQQYNLYTVHFLDDCSDDGTSDLIPDDIDYISKKYNPERYGPLKNIWSCLTNNDFEDEDIIAIVDGDDFLIGEYSLQVVNYYHNQGALVTYGQYIDNYGFLGHCHAYSESDFQDLRKADWKASHLKTFRYKVFRELLRQDPSANAFKDNNGDFLTFTGDMALMLPLLEIAGLENTQSCSQVLYCYRRHENNEHATEAQALLQKEAEQCIRSKPPFSRYF</sequence>
<dbReference type="Pfam" id="PF00535">
    <property type="entry name" value="Glycos_transf_2"/>
    <property type="match status" value="1"/>
</dbReference>
<dbReference type="CDD" id="cd00761">
    <property type="entry name" value="Glyco_tranf_GTA_type"/>
    <property type="match status" value="1"/>
</dbReference>
<proteinExistence type="predicted"/>
<dbReference type="AlphaFoldDB" id="A0A365XSZ0"/>
<protein>
    <recommendedName>
        <fullName evidence="1">Glycosyltransferase 2-like domain-containing protein</fullName>
    </recommendedName>
</protein>
<gene>
    <name evidence="2" type="ORF">DF182_23345</name>
</gene>